<evidence type="ECO:0000313" key="1">
    <source>
        <dbReference type="EMBL" id="JAD32651.1"/>
    </source>
</evidence>
<dbReference type="EMBL" id="GBRH01265244">
    <property type="protein sequence ID" value="JAD32651.1"/>
    <property type="molecule type" value="Transcribed_RNA"/>
</dbReference>
<dbReference type="AlphaFoldDB" id="A0A0A8Z1I5"/>
<organism evidence="1">
    <name type="scientific">Arundo donax</name>
    <name type="common">Giant reed</name>
    <name type="synonym">Donax arundinaceus</name>
    <dbReference type="NCBI Taxonomy" id="35708"/>
    <lineage>
        <taxon>Eukaryota</taxon>
        <taxon>Viridiplantae</taxon>
        <taxon>Streptophyta</taxon>
        <taxon>Embryophyta</taxon>
        <taxon>Tracheophyta</taxon>
        <taxon>Spermatophyta</taxon>
        <taxon>Magnoliopsida</taxon>
        <taxon>Liliopsida</taxon>
        <taxon>Poales</taxon>
        <taxon>Poaceae</taxon>
        <taxon>PACMAD clade</taxon>
        <taxon>Arundinoideae</taxon>
        <taxon>Arundineae</taxon>
        <taxon>Arundo</taxon>
    </lineage>
</organism>
<accession>A0A0A8Z1I5</accession>
<reference evidence="1" key="2">
    <citation type="journal article" date="2015" name="Data Brief">
        <title>Shoot transcriptome of the giant reed, Arundo donax.</title>
        <authorList>
            <person name="Barrero R.A."/>
            <person name="Guerrero F.D."/>
            <person name="Moolhuijzen P."/>
            <person name="Goolsby J.A."/>
            <person name="Tidwell J."/>
            <person name="Bellgard S.E."/>
            <person name="Bellgard M.I."/>
        </authorList>
    </citation>
    <scope>NUCLEOTIDE SEQUENCE</scope>
    <source>
        <tissue evidence="1">Shoot tissue taken approximately 20 cm above the soil surface</tissue>
    </source>
</reference>
<name>A0A0A8Z1I5_ARUDO</name>
<reference evidence="1" key="1">
    <citation type="submission" date="2014-09" db="EMBL/GenBank/DDBJ databases">
        <authorList>
            <person name="Magalhaes I.L.F."/>
            <person name="Oliveira U."/>
            <person name="Santos F.R."/>
            <person name="Vidigal T.H.D.A."/>
            <person name="Brescovit A.D."/>
            <person name="Santos A.J."/>
        </authorList>
    </citation>
    <scope>NUCLEOTIDE SEQUENCE</scope>
    <source>
        <tissue evidence="1">Shoot tissue taken approximately 20 cm above the soil surface</tissue>
    </source>
</reference>
<protein>
    <submittedName>
        <fullName evidence="1">Uncharacterized protein</fullName>
    </submittedName>
</protein>
<proteinExistence type="predicted"/>
<sequence>MKLFHLKIRTKVLELKL</sequence>